<keyword evidence="1 3" id="KW-0732">Signal</keyword>
<sequence>MTMNVACLHHVTASLIGACAAGAFAATAAAEEITVGAFGGLWEQSLRECVVAPFEAATGHTVNVVLGAPVQWMNQIAASPNDPPLDVIYMPSDNAFDVVDRGLAEQFTLENVPNMASLPEAFQTIGDGYGVVHNYGSMGLIYNTETVSEPPASWEDFIEGVAEGEWYASIPGVNYPGALSTGLWNFANLAGGGLDDIEPGFETIERMQEGGSLEFWSDPNQVLNGLRSGAIDIAMYWDGRALAFIDDGNENFAYVTPSPGAVAAMTWIQKVTNSSDVGWEFVNAALDAEAQGCFGSRTRYGVGNASAEFDPAVRDQITKFDELVFPPFREMTEVQSLLIDQWNRRIGR</sequence>
<protein>
    <submittedName>
        <fullName evidence="4">Extracellular solute-binding protein</fullName>
    </submittedName>
</protein>
<name>A0ABW5CPE8_9HYPH</name>
<dbReference type="PANTHER" id="PTHR30006:SF2">
    <property type="entry name" value="ABC TRANSPORTER SUBSTRATE-BINDING PROTEIN"/>
    <property type="match status" value="1"/>
</dbReference>
<dbReference type="EMBL" id="JBHUIJ010000013">
    <property type="protein sequence ID" value="MFD2238176.1"/>
    <property type="molecule type" value="Genomic_DNA"/>
</dbReference>
<keyword evidence="2" id="KW-0574">Periplasm</keyword>
<dbReference type="InterPro" id="IPR006059">
    <property type="entry name" value="SBP"/>
</dbReference>
<dbReference type="SUPFAM" id="SSF53850">
    <property type="entry name" value="Periplasmic binding protein-like II"/>
    <property type="match status" value="1"/>
</dbReference>
<gene>
    <name evidence="4" type="ORF">ACFSKQ_11990</name>
</gene>
<accession>A0ABW5CPE8</accession>
<evidence type="ECO:0000256" key="3">
    <source>
        <dbReference type="SAM" id="SignalP"/>
    </source>
</evidence>
<organism evidence="4 5">
    <name type="scientific">Aureimonas populi</name>
    <dbReference type="NCBI Taxonomy" id="1701758"/>
    <lineage>
        <taxon>Bacteria</taxon>
        <taxon>Pseudomonadati</taxon>
        <taxon>Pseudomonadota</taxon>
        <taxon>Alphaproteobacteria</taxon>
        <taxon>Hyphomicrobiales</taxon>
        <taxon>Aurantimonadaceae</taxon>
        <taxon>Aureimonas</taxon>
    </lineage>
</organism>
<feature type="chain" id="PRO_5047069853" evidence="3">
    <location>
        <begin position="26"/>
        <end position="348"/>
    </location>
</feature>
<dbReference type="Proteomes" id="UP001597371">
    <property type="component" value="Unassembled WGS sequence"/>
</dbReference>
<dbReference type="RefSeq" id="WP_209738981.1">
    <property type="nucleotide sequence ID" value="NZ_CP072611.1"/>
</dbReference>
<dbReference type="PANTHER" id="PTHR30006">
    <property type="entry name" value="THIAMINE-BINDING PERIPLASMIC PROTEIN-RELATED"/>
    <property type="match status" value="1"/>
</dbReference>
<keyword evidence="5" id="KW-1185">Reference proteome</keyword>
<evidence type="ECO:0000256" key="1">
    <source>
        <dbReference type="ARBA" id="ARBA00022729"/>
    </source>
</evidence>
<evidence type="ECO:0000313" key="4">
    <source>
        <dbReference type="EMBL" id="MFD2238176.1"/>
    </source>
</evidence>
<dbReference type="Gene3D" id="3.40.190.10">
    <property type="entry name" value="Periplasmic binding protein-like II"/>
    <property type="match status" value="2"/>
</dbReference>
<comment type="caution">
    <text evidence="4">The sequence shown here is derived from an EMBL/GenBank/DDBJ whole genome shotgun (WGS) entry which is preliminary data.</text>
</comment>
<evidence type="ECO:0000313" key="5">
    <source>
        <dbReference type="Proteomes" id="UP001597371"/>
    </source>
</evidence>
<feature type="signal peptide" evidence="3">
    <location>
        <begin position="1"/>
        <end position="25"/>
    </location>
</feature>
<reference evidence="5" key="1">
    <citation type="journal article" date="2019" name="Int. J. Syst. Evol. Microbiol.">
        <title>The Global Catalogue of Microorganisms (GCM) 10K type strain sequencing project: providing services to taxonomists for standard genome sequencing and annotation.</title>
        <authorList>
            <consortium name="The Broad Institute Genomics Platform"/>
            <consortium name="The Broad Institute Genome Sequencing Center for Infectious Disease"/>
            <person name="Wu L."/>
            <person name="Ma J."/>
        </authorList>
    </citation>
    <scope>NUCLEOTIDE SEQUENCE [LARGE SCALE GENOMIC DNA]</scope>
    <source>
        <strain evidence="5">ZS-35-S2</strain>
    </source>
</reference>
<proteinExistence type="predicted"/>
<dbReference type="Pfam" id="PF13416">
    <property type="entry name" value="SBP_bac_8"/>
    <property type="match status" value="1"/>
</dbReference>
<evidence type="ECO:0000256" key="2">
    <source>
        <dbReference type="ARBA" id="ARBA00022764"/>
    </source>
</evidence>